<dbReference type="Proteomes" id="UP000297452">
    <property type="component" value="Unassembled WGS sequence"/>
</dbReference>
<gene>
    <name evidence="1" type="ORF">BOTNAR_0187g00040</name>
</gene>
<proteinExistence type="predicted"/>
<keyword evidence="2" id="KW-1185">Reference proteome</keyword>
<evidence type="ECO:0000313" key="2">
    <source>
        <dbReference type="Proteomes" id="UP000297452"/>
    </source>
</evidence>
<dbReference type="EMBL" id="PQXJ01000187">
    <property type="protein sequence ID" value="TGO58097.1"/>
    <property type="molecule type" value="Genomic_DNA"/>
</dbReference>
<evidence type="ECO:0000313" key="1">
    <source>
        <dbReference type="EMBL" id="TGO58097.1"/>
    </source>
</evidence>
<accession>A0A4Z1IN20</accession>
<protein>
    <submittedName>
        <fullName evidence="1">Uncharacterized protein</fullName>
    </submittedName>
</protein>
<comment type="caution">
    <text evidence="1">The sequence shown here is derived from an EMBL/GenBank/DDBJ whole genome shotgun (WGS) entry which is preliminary data.</text>
</comment>
<organism evidence="1 2">
    <name type="scientific">Botryotinia narcissicola</name>
    <dbReference type="NCBI Taxonomy" id="278944"/>
    <lineage>
        <taxon>Eukaryota</taxon>
        <taxon>Fungi</taxon>
        <taxon>Dikarya</taxon>
        <taxon>Ascomycota</taxon>
        <taxon>Pezizomycotina</taxon>
        <taxon>Leotiomycetes</taxon>
        <taxon>Helotiales</taxon>
        <taxon>Sclerotiniaceae</taxon>
        <taxon>Botryotinia</taxon>
    </lineage>
</organism>
<reference evidence="1 2" key="1">
    <citation type="submission" date="2017-12" db="EMBL/GenBank/DDBJ databases">
        <title>Comparative genomics of Botrytis spp.</title>
        <authorList>
            <person name="Valero-Jimenez C.A."/>
            <person name="Tapia P."/>
            <person name="Veloso J."/>
            <person name="Silva-Moreno E."/>
            <person name="Staats M."/>
            <person name="Valdes J.H."/>
            <person name="Van Kan J.A.L."/>
        </authorList>
    </citation>
    <scope>NUCLEOTIDE SEQUENCE [LARGE SCALE GENOMIC DNA]</scope>
    <source>
        <strain evidence="1 2">MUCL2120</strain>
    </source>
</reference>
<dbReference type="AlphaFoldDB" id="A0A4Z1IN20"/>
<name>A0A4Z1IN20_9HELO</name>
<sequence>MAYNEKDRGLATSSTIFILYYRNAQQLQIHSHVLQKQQKLLRQRQLCFDEQQSDRKISRKALHPTAAFSGGPSG</sequence>